<accession>A0ABS3BBP3</accession>
<dbReference type="PANTHER" id="PTHR42961:SF2">
    <property type="entry name" value="IRON-SULFUR PROTEIN NUBPL"/>
    <property type="match status" value="1"/>
</dbReference>
<comment type="similarity">
    <text evidence="6">Belongs to the Mrp/NBP35 ATP-binding proteins family.</text>
</comment>
<keyword evidence="5 6" id="KW-0411">Iron-sulfur</keyword>
<evidence type="ECO:0000256" key="4">
    <source>
        <dbReference type="ARBA" id="ARBA00023004"/>
    </source>
</evidence>
<evidence type="ECO:0000256" key="1">
    <source>
        <dbReference type="ARBA" id="ARBA00022723"/>
    </source>
</evidence>
<keyword evidence="3 6" id="KW-0067">ATP-binding</keyword>
<evidence type="ECO:0000256" key="3">
    <source>
        <dbReference type="ARBA" id="ARBA00022840"/>
    </source>
</evidence>
<protein>
    <recommendedName>
        <fullName evidence="6">Iron-sulfur cluster carrier protein</fullName>
    </recommendedName>
</protein>
<evidence type="ECO:0000313" key="8">
    <source>
        <dbReference type="Proteomes" id="UP000664344"/>
    </source>
</evidence>
<evidence type="ECO:0000313" key="7">
    <source>
        <dbReference type="EMBL" id="MBN7769016.1"/>
    </source>
</evidence>
<proteinExistence type="inferred from homology"/>
<keyword evidence="8" id="KW-1185">Reference proteome</keyword>
<evidence type="ECO:0000256" key="6">
    <source>
        <dbReference type="HAMAP-Rule" id="MF_02040"/>
    </source>
</evidence>
<comment type="function">
    <text evidence="6">Binds and transfers iron-sulfur (Fe-S) clusters to target apoproteins. Can hydrolyze ATP.</text>
</comment>
<dbReference type="Pfam" id="PF10609">
    <property type="entry name" value="ParA"/>
    <property type="match status" value="1"/>
</dbReference>
<gene>
    <name evidence="7" type="ORF">JYP53_03745</name>
</gene>
<comment type="caution">
    <text evidence="6">Lacks conserved residue(s) required for the propagation of feature annotation.</text>
</comment>
<comment type="subunit">
    <text evidence="6">Homodimer.</text>
</comment>
<reference evidence="7 8" key="1">
    <citation type="submission" date="2021-02" db="EMBL/GenBank/DDBJ databases">
        <title>PHA producing bacteria isolated from coastal sediment in Guangdong, Shenzhen.</title>
        <authorList>
            <person name="Zheng W."/>
            <person name="Yu S."/>
            <person name="Huang Y."/>
        </authorList>
    </citation>
    <scope>NUCLEOTIDE SEQUENCE [LARGE SCALE GENOMIC DNA]</scope>
    <source>
        <strain evidence="7 8">TN21-5</strain>
    </source>
</reference>
<keyword evidence="1 6" id="KW-0479">Metal-binding</keyword>
<comment type="caution">
    <text evidence="7">The sequence shown here is derived from an EMBL/GenBank/DDBJ whole genome shotgun (WGS) entry which is preliminary data.</text>
</comment>
<dbReference type="CDD" id="cd02037">
    <property type="entry name" value="Mrp_NBP35"/>
    <property type="match status" value="1"/>
</dbReference>
<dbReference type="InterPro" id="IPR019591">
    <property type="entry name" value="Mrp/NBP35_ATP-bd"/>
</dbReference>
<dbReference type="InterPro" id="IPR027417">
    <property type="entry name" value="P-loop_NTPase"/>
</dbReference>
<dbReference type="HAMAP" id="MF_02040">
    <property type="entry name" value="Mrp_NBP35"/>
    <property type="match status" value="1"/>
</dbReference>
<dbReference type="InterPro" id="IPR033756">
    <property type="entry name" value="YlxH/NBP35"/>
</dbReference>
<evidence type="ECO:0000256" key="2">
    <source>
        <dbReference type="ARBA" id="ARBA00022741"/>
    </source>
</evidence>
<keyword evidence="2 6" id="KW-0547">Nucleotide-binding</keyword>
<dbReference type="EMBL" id="JAFKDB010000008">
    <property type="protein sequence ID" value="MBN7769016.1"/>
    <property type="molecule type" value="Genomic_DNA"/>
</dbReference>
<organism evidence="7 8">
    <name type="scientific">Marinobacter daepoensis</name>
    <dbReference type="NCBI Taxonomy" id="262077"/>
    <lineage>
        <taxon>Bacteria</taxon>
        <taxon>Pseudomonadati</taxon>
        <taxon>Pseudomonadota</taxon>
        <taxon>Gammaproteobacteria</taxon>
        <taxon>Pseudomonadales</taxon>
        <taxon>Marinobacteraceae</taxon>
        <taxon>Marinobacter</taxon>
    </lineage>
</organism>
<evidence type="ECO:0000256" key="5">
    <source>
        <dbReference type="ARBA" id="ARBA00023014"/>
    </source>
</evidence>
<dbReference type="Gene3D" id="3.40.50.300">
    <property type="entry name" value="P-loop containing nucleotide triphosphate hydrolases"/>
    <property type="match status" value="1"/>
</dbReference>
<dbReference type="SUPFAM" id="SSF52540">
    <property type="entry name" value="P-loop containing nucleoside triphosphate hydrolases"/>
    <property type="match status" value="1"/>
</dbReference>
<sequence length="368" mass="39726">MAASQFNPGERDPLALRPEDCNRGHACQFCPQEVECQLDKALHEKSLLEKRLADIGQVVLVMANKGGVGKSTVTANLAIAMARKGFRVGVADADIHGPNQSRLFNLVGHKVKLAANGLETPGCFGDTLPEPVKVASLAFLMQSDDTPIVWRDAYKHDFIHHLIGSFDWGPLDFLFVDMPPGTGNELITLADLLEGHPTAGVLTTTPQDIALMDSLKAFRFCEERQLPLIGVVENMAGVTCPNCATEFHLFPNTPLEKVLQELDLPSIAKIPFSPALAVASDSGQPVALETPDSREARAFAGAAEACLAYARAGQLEAGEQELNYLAKASVADMLANPELLPEQFRTGPEADALNELLKAEQQRLRNQG</sequence>
<name>A0ABS3BBP3_9GAMM</name>
<keyword evidence="4 6" id="KW-0408">Iron</keyword>
<dbReference type="PANTHER" id="PTHR42961">
    <property type="entry name" value="IRON-SULFUR PROTEIN NUBPL"/>
    <property type="match status" value="1"/>
</dbReference>
<keyword evidence="6" id="KW-0378">Hydrolase</keyword>
<dbReference type="RefSeq" id="WP_206556743.1">
    <property type="nucleotide sequence ID" value="NZ_JAFKDB010000008.1"/>
</dbReference>
<dbReference type="Proteomes" id="UP000664344">
    <property type="component" value="Unassembled WGS sequence"/>
</dbReference>
<dbReference type="InterPro" id="IPR044304">
    <property type="entry name" value="NUBPL-like"/>
</dbReference>